<dbReference type="Pfam" id="PF01464">
    <property type="entry name" value="SLT"/>
    <property type="match status" value="1"/>
</dbReference>
<keyword evidence="4" id="KW-1185">Reference proteome</keyword>
<dbReference type="Proteomes" id="UP000486602">
    <property type="component" value="Unassembled WGS sequence"/>
</dbReference>
<dbReference type="PANTHER" id="PTHR37423:SF2">
    <property type="entry name" value="MEMBRANE-BOUND LYTIC MUREIN TRANSGLYCOSYLASE C"/>
    <property type="match status" value="1"/>
</dbReference>
<evidence type="ECO:0000313" key="4">
    <source>
        <dbReference type="Proteomes" id="UP000486602"/>
    </source>
</evidence>
<organism evidence="3 4">
    <name type="scientific">Cryomorpha ignava</name>
    <dbReference type="NCBI Taxonomy" id="101383"/>
    <lineage>
        <taxon>Bacteria</taxon>
        <taxon>Pseudomonadati</taxon>
        <taxon>Bacteroidota</taxon>
        <taxon>Flavobacteriia</taxon>
        <taxon>Flavobacteriales</taxon>
        <taxon>Cryomorphaceae</taxon>
        <taxon>Cryomorpha</taxon>
    </lineage>
</organism>
<dbReference type="PANTHER" id="PTHR37423">
    <property type="entry name" value="SOLUBLE LYTIC MUREIN TRANSGLYCOSYLASE-RELATED"/>
    <property type="match status" value="1"/>
</dbReference>
<name>A0A7K3WVV1_9FLAO</name>
<gene>
    <name evidence="3" type="ORF">G3O08_16895</name>
</gene>
<sequence>MKILPLNSIAKKSGFVLLLVLMTAIGWIAASFTAETQEVDISYQRYFNDNYKIFSLNTPAGITFAGEKVPLEIEDVRESLDRELLVNTYWQSQGLLFHKRANRWFPVIEPILAEQGVPDDFKYLAVIESGLDNVVSPAGATGYWQLMRETGREYGLEINNEVDERYNVEKSTVAACKYLKAAYARYGNWTMAAASYNVGMYGLAKQVDRQKADNYYDLLLNSETGRYLYRTIAVKEILSRPAQYGFHFRPKDLYQPYETYDVKVDTAVSDFTEFAFQNGINYKILKILNPWLRDTYITNPDRKTYAIKLPKPSETGMVPYELRPEQKALIDTLSSDSIK</sequence>
<accession>A0A7K3WVV1</accession>
<comment type="caution">
    <text evidence="3">The sequence shown here is derived from an EMBL/GenBank/DDBJ whole genome shotgun (WGS) entry which is preliminary data.</text>
</comment>
<evidence type="ECO:0000313" key="3">
    <source>
        <dbReference type="EMBL" id="NEN25181.1"/>
    </source>
</evidence>
<dbReference type="InterPro" id="IPR023346">
    <property type="entry name" value="Lysozyme-like_dom_sf"/>
</dbReference>
<evidence type="ECO:0000259" key="2">
    <source>
        <dbReference type="Pfam" id="PF01464"/>
    </source>
</evidence>
<proteinExistence type="inferred from homology"/>
<evidence type="ECO:0000256" key="1">
    <source>
        <dbReference type="ARBA" id="ARBA00007734"/>
    </source>
</evidence>
<dbReference type="Gene3D" id="1.10.530.10">
    <property type="match status" value="1"/>
</dbReference>
<protein>
    <submittedName>
        <fullName evidence="3">Lytic transglycosylase domain-containing protein</fullName>
    </submittedName>
</protein>
<dbReference type="CDD" id="cd16894">
    <property type="entry name" value="MltD-like"/>
    <property type="match status" value="1"/>
</dbReference>
<feature type="domain" description="Transglycosylase SLT" evidence="2">
    <location>
        <begin position="116"/>
        <end position="215"/>
    </location>
</feature>
<dbReference type="RefSeq" id="WP_163286639.1">
    <property type="nucleotide sequence ID" value="NZ_JAAGVY010000043.1"/>
</dbReference>
<dbReference type="InterPro" id="IPR008258">
    <property type="entry name" value="Transglycosylase_SLT_dom_1"/>
</dbReference>
<reference evidence="3 4" key="1">
    <citation type="submission" date="2020-02" db="EMBL/GenBank/DDBJ databases">
        <title>Out from the shadows clarifying the taxonomy of the family Cryomorphaceae and related taxa by utilizing the GTDB taxonomic framework.</title>
        <authorList>
            <person name="Bowman J.P."/>
        </authorList>
    </citation>
    <scope>NUCLEOTIDE SEQUENCE [LARGE SCALE GENOMIC DNA]</scope>
    <source>
        <strain evidence="3 4">QSSC 1-22</strain>
    </source>
</reference>
<comment type="similarity">
    <text evidence="1">Belongs to the transglycosylase Slt family.</text>
</comment>
<dbReference type="EMBL" id="JAAGVY010000043">
    <property type="protein sequence ID" value="NEN25181.1"/>
    <property type="molecule type" value="Genomic_DNA"/>
</dbReference>
<dbReference type="AlphaFoldDB" id="A0A7K3WVV1"/>
<dbReference type="SUPFAM" id="SSF53955">
    <property type="entry name" value="Lysozyme-like"/>
    <property type="match status" value="1"/>
</dbReference>